<reference evidence="4" key="1">
    <citation type="submission" date="2023-07" db="EMBL/GenBank/DDBJ databases">
        <title>30 novel species of actinomycetes from the DSMZ collection.</title>
        <authorList>
            <person name="Nouioui I."/>
        </authorList>
    </citation>
    <scope>NUCLEOTIDE SEQUENCE [LARGE SCALE GENOMIC DNA]</scope>
    <source>
        <strain evidence="4">DSM 41635</strain>
    </source>
</reference>
<keyword evidence="2" id="KW-0472">Membrane</keyword>
<keyword evidence="2" id="KW-1133">Transmembrane helix</keyword>
<keyword evidence="2" id="KW-0812">Transmembrane</keyword>
<feature type="compositionally biased region" description="Basic and acidic residues" evidence="1">
    <location>
        <begin position="225"/>
        <end position="234"/>
    </location>
</feature>
<organism evidence="3 4">
    <name type="scientific">Streptomyces edwardsiae</name>
    <dbReference type="NCBI Taxonomy" id="3075527"/>
    <lineage>
        <taxon>Bacteria</taxon>
        <taxon>Bacillati</taxon>
        <taxon>Actinomycetota</taxon>
        <taxon>Actinomycetes</taxon>
        <taxon>Kitasatosporales</taxon>
        <taxon>Streptomycetaceae</taxon>
        <taxon>Streptomyces</taxon>
    </lineage>
</organism>
<evidence type="ECO:0000256" key="2">
    <source>
        <dbReference type="SAM" id="Phobius"/>
    </source>
</evidence>
<accession>A0ABU2QM94</accession>
<protein>
    <recommendedName>
        <fullName evidence="5">Integral membrane protein</fullName>
    </recommendedName>
</protein>
<sequence>MQGFVAAGVLGALVGTAELMSRYRDRPSALLGVASAWFYVLLNAAASSGVLWLIRTFDWRFGSTSADQTAALQVLVAGLAALALFRSSLFNVRVGDQEVGVGPNLILAMLLGVADRGVDRVRAKDRSQQVTRIMRGVRYARARVALPAFCLALLQNLPEQEQQDLATAVESLDASEMTDTQKSYALGLLLINIVGPDVLEGAVTALGEEIGQPRTSPGHRPQTRGRPDTEPLTA</sequence>
<proteinExistence type="predicted"/>
<feature type="transmembrane region" description="Helical" evidence="2">
    <location>
        <begin position="29"/>
        <end position="54"/>
    </location>
</feature>
<comment type="caution">
    <text evidence="3">The sequence shown here is derived from an EMBL/GenBank/DDBJ whole genome shotgun (WGS) entry which is preliminary data.</text>
</comment>
<name>A0ABU2QM94_9ACTN</name>
<feature type="region of interest" description="Disordered" evidence="1">
    <location>
        <begin position="208"/>
        <end position="234"/>
    </location>
</feature>
<evidence type="ECO:0000313" key="3">
    <source>
        <dbReference type="EMBL" id="MDT0405572.1"/>
    </source>
</evidence>
<evidence type="ECO:0008006" key="5">
    <source>
        <dbReference type="Google" id="ProtNLM"/>
    </source>
</evidence>
<feature type="transmembrane region" description="Helical" evidence="2">
    <location>
        <begin position="70"/>
        <end position="89"/>
    </location>
</feature>
<dbReference type="Proteomes" id="UP001180503">
    <property type="component" value="Unassembled WGS sequence"/>
</dbReference>
<evidence type="ECO:0000256" key="1">
    <source>
        <dbReference type="SAM" id="MobiDB-lite"/>
    </source>
</evidence>
<evidence type="ECO:0000313" key="4">
    <source>
        <dbReference type="Proteomes" id="UP001180503"/>
    </source>
</evidence>
<dbReference type="EMBL" id="JAVRFB010000026">
    <property type="protein sequence ID" value="MDT0405572.1"/>
    <property type="molecule type" value="Genomic_DNA"/>
</dbReference>
<gene>
    <name evidence="3" type="ORF">RM528_27410</name>
</gene>
<dbReference type="RefSeq" id="WP_063829288.1">
    <property type="nucleotide sequence ID" value="NZ_JAVRFB010000026.1"/>
</dbReference>